<dbReference type="SUPFAM" id="SSF51735">
    <property type="entry name" value="NAD(P)-binding Rossmann-fold domains"/>
    <property type="match status" value="1"/>
</dbReference>
<comment type="catalytic activity">
    <reaction evidence="7 8">
        <text>UDP-alpha-D-glucose + 2 NAD(+) + H2O = UDP-alpha-D-glucuronate + 2 NADH + 3 H(+)</text>
        <dbReference type="Rhea" id="RHEA:23596"/>
        <dbReference type="ChEBI" id="CHEBI:15377"/>
        <dbReference type="ChEBI" id="CHEBI:15378"/>
        <dbReference type="ChEBI" id="CHEBI:57540"/>
        <dbReference type="ChEBI" id="CHEBI:57945"/>
        <dbReference type="ChEBI" id="CHEBI:58052"/>
        <dbReference type="ChEBI" id="CHEBI:58885"/>
        <dbReference type="EC" id="1.1.1.22"/>
    </reaction>
</comment>
<dbReference type="UniPathway" id="UPA00038">
    <property type="reaction ID" value="UER00491"/>
</dbReference>
<evidence type="ECO:0000256" key="5">
    <source>
        <dbReference type="ARBA" id="ARBA00023002"/>
    </source>
</evidence>
<feature type="binding site" evidence="11">
    <location>
        <position position="30"/>
    </location>
    <ligand>
        <name>NAD(+)</name>
        <dbReference type="ChEBI" id="CHEBI:57540"/>
    </ligand>
</feature>
<dbReference type="GO" id="GO:0051287">
    <property type="term" value="F:NAD binding"/>
    <property type="evidence" value="ECO:0007669"/>
    <property type="project" value="InterPro"/>
</dbReference>
<dbReference type="NCBIfam" id="TIGR03026">
    <property type="entry name" value="NDP-sugDHase"/>
    <property type="match status" value="1"/>
</dbReference>
<evidence type="ECO:0000256" key="2">
    <source>
        <dbReference type="ARBA" id="ARBA00006601"/>
    </source>
</evidence>
<dbReference type="InterPro" id="IPR001732">
    <property type="entry name" value="UDP-Glc/GDP-Man_DH_N"/>
</dbReference>
<dbReference type="Pfam" id="PF03720">
    <property type="entry name" value="UDPG_MGDP_dh_C"/>
    <property type="match status" value="1"/>
</dbReference>
<feature type="binding site" evidence="11">
    <location>
        <position position="86"/>
    </location>
    <ligand>
        <name>NAD(+)</name>
        <dbReference type="ChEBI" id="CHEBI:57540"/>
    </ligand>
</feature>
<reference evidence="13 14" key="1">
    <citation type="submission" date="2018-05" db="EMBL/GenBank/DDBJ databases">
        <title>Complete Genome Sequence of Methylobacterium sp. 17Sr1-43.</title>
        <authorList>
            <person name="Srinivasan S."/>
        </authorList>
    </citation>
    <scope>NUCLEOTIDE SEQUENCE [LARGE SCALE GENOMIC DNA]</scope>
    <source>
        <strain evidence="13 14">17Sr1-43</strain>
    </source>
</reference>
<dbReference type="EMBL" id="CP029551">
    <property type="protein sequence ID" value="AWN39242.1"/>
    <property type="molecule type" value="Genomic_DNA"/>
</dbReference>
<evidence type="ECO:0000256" key="4">
    <source>
        <dbReference type="ARBA" id="ARBA00015132"/>
    </source>
</evidence>
<dbReference type="Gene3D" id="1.20.5.100">
    <property type="entry name" value="Cytochrome c1, transmembrane anchor, C-terminal"/>
    <property type="match status" value="1"/>
</dbReference>
<keyword evidence="14" id="KW-1185">Reference proteome</keyword>
<protein>
    <recommendedName>
        <fullName evidence="4 8">UDP-glucose 6-dehydrogenase</fullName>
        <ecNumber evidence="3 8">1.1.1.22</ecNumber>
    </recommendedName>
</protein>
<feature type="binding site" evidence="10">
    <location>
        <begin position="152"/>
        <end position="155"/>
    </location>
    <ligand>
        <name>substrate</name>
    </ligand>
</feature>
<keyword evidence="5 8" id="KW-0560">Oxidoreductase</keyword>
<dbReference type="Pfam" id="PF03721">
    <property type="entry name" value="UDPG_MGDP_dh_N"/>
    <property type="match status" value="1"/>
</dbReference>
<evidence type="ECO:0000256" key="11">
    <source>
        <dbReference type="PIRSR" id="PIRSR500134-3"/>
    </source>
</evidence>
<dbReference type="AlphaFoldDB" id="A0A2U8W1B9"/>
<feature type="binding site" evidence="11">
    <location>
        <position position="35"/>
    </location>
    <ligand>
        <name>NAD(+)</name>
        <dbReference type="ChEBI" id="CHEBI:57540"/>
    </ligand>
</feature>
<evidence type="ECO:0000256" key="7">
    <source>
        <dbReference type="ARBA" id="ARBA00047473"/>
    </source>
</evidence>
<feature type="binding site" evidence="10">
    <location>
        <position position="323"/>
    </location>
    <ligand>
        <name>substrate</name>
    </ligand>
</feature>
<feature type="binding site" evidence="10">
    <location>
        <position position="206"/>
    </location>
    <ligand>
        <name>substrate</name>
    </ligand>
</feature>
<gene>
    <name evidence="13" type="ORF">DK427_25690</name>
</gene>
<dbReference type="PIRSF" id="PIRSF500134">
    <property type="entry name" value="UDPglc_DH_bac"/>
    <property type="match status" value="1"/>
</dbReference>
<feature type="active site" description="Nucleophile" evidence="9">
    <location>
        <position position="262"/>
    </location>
</feature>
<dbReference type="OrthoDB" id="9803238at2"/>
<dbReference type="InterPro" id="IPR028357">
    <property type="entry name" value="UDPglc_DH_bac"/>
</dbReference>
<dbReference type="SUPFAM" id="SSF48179">
    <property type="entry name" value="6-phosphogluconate dehydrogenase C-terminal domain-like"/>
    <property type="match status" value="1"/>
</dbReference>
<feature type="binding site" evidence="11">
    <location>
        <position position="265"/>
    </location>
    <ligand>
        <name>NAD(+)</name>
        <dbReference type="ChEBI" id="CHEBI:57540"/>
    </ligand>
</feature>
<organism evidence="13 14">
    <name type="scientific">Methylobacterium radiodurans</name>
    <dbReference type="NCBI Taxonomy" id="2202828"/>
    <lineage>
        <taxon>Bacteria</taxon>
        <taxon>Pseudomonadati</taxon>
        <taxon>Pseudomonadota</taxon>
        <taxon>Alphaproteobacteria</taxon>
        <taxon>Hyphomicrobiales</taxon>
        <taxon>Methylobacteriaceae</taxon>
        <taxon>Methylobacterium</taxon>
    </lineage>
</organism>
<keyword evidence="6 8" id="KW-0520">NAD</keyword>
<dbReference type="GO" id="GO:0006065">
    <property type="term" value="P:UDP-glucuronate biosynthetic process"/>
    <property type="evidence" value="ECO:0007669"/>
    <property type="project" value="UniProtKB-UniPathway"/>
</dbReference>
<dbReference type="SMART" id="SM00984">
    <property type="entry name" value="UDPG_MGDP_dh_C"/>
    <property type="match status" value="1"/>
</dbReference>
<dbReference type="KEGG" id="meti:DK427_25690"/>
<proteinExistence type="inferred from homology"/>
<dbReference type="RefSeq" id="WP_109954394.1">
    <property type="nucleotide sequence ID" value="NZ_CP029551.1"/>
</dbReference>
<dbReference type="Pfam" id="PF00984">
    <property type="entry name" value="UDPG_MGDP_dh"/>
    <property type="match status" value="1"/>
</dbReference>
<evidence type="ECO:0000256" key="3">
    <source>
        <dbReference type="ARBA" id="ARBA00012954"/>
    </source>
</evidence>
<dbReference type="Gene3D" id="3.40.50.720">
    <property type="entry name" value="NAD(P)-binding Rossmann-like Domain"/>
    <property type="match status" value="2"/>
</dbReference>
<dbReference type="InterPro" id="IPR036291">
    <property type="entry name" value="NAD(P)-bd_dom_sf"/>
</dbReference>
<evidence type="ECO:0000256" key="1">
    <source>
        <dbReference type="ARBA" id="ARBA00004701"/>
    </source>
</evidence>
<dbReference type="EC" id="1.1.1.22" evidence="3 8"/>
<dbReference type="InterPro" id="IPR036220">
    <property type="entry name" value="UDP-Glc/GDP-Man_DH_C_sf"/>
</dbReference>
<feature type="domain" description="UDP-glucose/GDP-mannose dehydrogenase C-terminal" evidence="12">
    <location>
        <begin position="316"/>
        <end position="417"/>
    </location>
</feature>
<dbReference type="InterPro" id="IPR014027">
    <property type="entry name" value="UDP-Glc/GDP-Man_DH_C"/>
</dbReference>
<dbReference type="PANTHER" id="PTHR43750:SF3">
    <property type="entry name" value="UDP-GLUCOSE 6-DEHYDROGENASE TUAD"/>
    <property type="match status" value="1"/>
</dbReference>
<feature type="binding site" evidence="11">
    <location>
        <position position="122"/>
    </location>
    <ligand>
        <name>NAD(+)</name>
        <dbReference type="ChEBI" id="CHEBI:57540"/>
    </ligand>
</feature>
<evidence type="ECO:0000313" key="14">
    <source>
        <dbReference type="Proteomes" id="UP000246058"/>
    </source>
</evidence>
<feature type="binding site" evidence="10">
    <location>
        <begin position="251"/>
        <end position="255"/>
    </location>
    <ligand>
        <name>substrate</name>
    </ligand>
</feature>
<evidence type="ECO:0000256" key="8">
    <source>
        <dbReference type="PIRNR" id="PIRNR000124"/>
    </source>
</evidence>
<evidence type="ECO:0000256" key="6">
    <source>
        <dbReference type="ARBA" id="ARBA00023027"/>
    </source>
</evidence>
<name>A0A2U8W1B9_9HYPH</name>
<dbReference type="GO" id="GO:0000271">
    <property type="term" value="P:polysaccharide biosynthetic process"/>
    <property type="evidence" value="ECO:0007669"/>
    <property type="project" value="InterPro"/>
</dbReference>
<dbReference type="PANTHER" id="PTHR43750">
    <property type="entry name" value="UDP-GLUCOSE 6-DEHYDROGENASE TUAD"/>
    <property type="match status" value="1"/>
</dbReference>
<dbReference type="PIRSF" id="PIRSF000124">
    <property type="entry name" value="UDPglc_GDPman_dh"/>
    <property type="match status" value="1"/>
</dbReference>
<dbReference type="Proteomes" id="UP000246058">
    <property type="component" value="Chromosome"/>
</dbReference>
<comment type="pathway">
    <text evidence="1">Nucleotide-sugar biosynthesis; UDP-alpha-D-glucuronate biosynthesis; UDP-alpha-D-glucuronate from UDP-alpha-D-glucose: step 1/1.</text>
</comment>
<feature type="binding site" evidence="10">
    <location>
        <position position="259"/>
    </location>
    <ligand>
        <name>substrate</name>
    </ligand>
</feature>
<dbReference type="InterPro" id="IPR008927">
    <property type="entry name" value="6-PGluconate_DH-like_C_sf"/>
</dbReference>
<comment type="similarity">
    <text evidence="2 8">Belongs to the UDP-glucose/GDP-mannose dehydrogenase family.</text>
</comment>
<evidence type="ECO:0000259" key="12">
    <source>
        <dbReference type="SMART" id="SM00984"/>
    </source>
</evidence>
<sequence>MHVAIIGVGYVGLVSGACFADLGHSVRCVDRDAGRIAALRAGRMPIYEPHLEALVARNVAAGRLGFGTDLAEAVRDAEVIFIAVGTPARRGDGHADLAHVFACAHEIAGALTGYAVIVTKSTVPVGTGDRVEHILRSLRPQAPFAVVSNPEFLREGAAIADFKTPDRIVIGTADERARAVMHNLYRPLEPGTRILFTGRRSAELVKYAANAFLALKIGFINEMADLCEQADADIHDVAHGIGLDRRIGARFLQAGPGFGGSCFPKDIQALIKSAQDLGAPARIVETVAAANEQRKRRMARRLIQACGGSVRGLTIGVLGLTFKPNTDDMRESPALTIITALLDEGAEVRAFDPEGMAQARALMPEITYVASAEAVAEGAHALALITEWDAFRDLDLPRLRGRMAGDVLVDYRNLIAPEAAAEAGFHHIGIGCRPARPAAPAQIARVRGSRRGARIDSELAASPA</sequence>
<dbReference type="GO" id="GO:0003979">
    <property type="term" value="F:UDP-glucose 6-dehydrogenase activity"/>
    <property type="evidence" value="ECO:0007669"/>
    <property type="project" value="UniProtKB-EC"/>
</dbReference>
<accession>A0A2U8W1B9</accession>
<feature type="binding site" evidence="11">
    <location>
        <position position="330"/>
    </location>
    <ligand>
        <name>NAD(+)</name>
        <dbReference type="ChEBI" id="CHEBI:57540"/>
    </ligand>
</feature>
<evidence type="ECO:0000313" key="13">
    <source>
        <dbReference type="EMBL" id="AWN39242.1"/>
    </source>
</evidence>
<dbReference type="InterPro" id="IPR014026">
    <property type="entry name" value="UDP-Glc/GDP-Man_DH_dimer"/>
</dbReference>
<evidence type="ECO:0000256" key="10">
    <source>
        <dbReference type="PIRSR" id="PIRSR500134-2"/>
    </source>
</evidence>
<dbReference type="SUPFAM" id="SSF52413">
    <property type="entry name" value="UDP-glucose/GDP-mannose dehydrogenase C-terminal domain"/>
    <property type="match status" value="1"/>
</dbReference>
<feature type="binding site" evidence="11">
    <location>
        <position position="155"/>
    </location>
    <ligand>
        <name>NAD(+)</name>
        <dbReference type="ChEBI" id="CHEBI:57540"/>
    </ligand>
</feature>
<dbReference type="InterPro" id="IPR017476">
    <property type="entry name" value="UDP-Glc/GDP-Man"/>
</dbReference>
<evidence type="ECO:0000256" key="9">
    <source>
        <dbReference type="PIRSR" id="PIRSR500134-1"/>
    </source>
</evidence>